<evidence type="ECO:0000256" key="1">
    <source>
        <dbReference type="SAM" id="Phobius"/>
    </source>
</evidence>
<organism evidence="2 3">
    <name type="scientific">Candidatus Collierbacteria bacterium GW2011_GWC2_44_18</name>
    <dbReference type="NCBI Taxonomy" id="1618392"/>
    <lineage>
        <taxon>Bacteria</taxon>
        <taxon>Candidatus Collieribacteriota</taxon>
    </lineage>
</organism>
<reference evidence="2 3" key="1">
    <citation type="journal article" date="2015" name="Nature">
        <title>rRNA introns, odd ribosomes, and small enigmatic genomes across a large radiation of phyla.</title>
        <authorList>
            <person name="Brown C.T."/>
            <person name="Hug L.A."/>
            <person name="Thomas B.C."/>
            <person name="Sharon I."/>
            <person name="Castelle C.J."/>
            <person name="Singh A."/>
            <person name="Wilkins M.J."/>
            <person name="Williams K.H."/>
            <person name="Banfield J.F."/>
        </authorList>
    </citation>
    <scope>NUCLEOTIDE SEQUENCE [LARGE SCALE GENOMIC DNA]</scope>
</reference>
<evidence type="ECO:0000313" key="2">
    <source>
        <dbReference type="EMBL" id="KKT49249.1"/>
    </source>
</evidence>
<dbReference type="AlphaFoldDB" id="A0A0G1KMS4"/>
<dbReference type="Proteomes" id="UP000034172">
    <property type="component" value="Unassembled WGS sequence"/>
</dbReference>
<evidence type="ECO:0000313" key="3">
    <source>
        <dbReference type="Proteomes" id="UP000034172"/>
    </source>
</evidence>
<name>A0A0G1KMS4_9BACT</name>
<feature type="transmembrane region" description="Helical" evidence="1">
    <location>
        <begin position="17"/>
        <end position="39"/>
    </location>
</feature>
<keyword evidence="1" id="KW-0472">Membrane</keyword>
<dbReference type="STRING" id="1618392.UW41_C0009G0016"/>
<proteinExistence type="predicted"/>
<protein>
    <submittedName>
        <fullName evidence="2">Uncharacterized protein</fullName>
    </submittedName>
</protein>
<accession>A0A0G1KMS4</accession>
<gene>
    <name evidence="2" type="ORF">UW41_C0009G0016</name>
</gene>
<keyword evidence="1" id="KW-1133">Transmembrane helix</keyword>
<sequence length="361" mass="40215">MATLTEASVVARKAIKWGVIGFVGITILWYIGVAALNYYKLLNPPPPPPAGASFGILPGVNFPGSKDRPKMSLELPTGAIPAFPDRMRVYWAPTKRSGFADADTAVDTATALGFLFKPFQPTEIDYIWTSQDQLGSKLEMNIISGHFVLSRQWQNNPALASMGNFLSDKQVITETENYIKRIGLLNDDAVGVEKVTYLKNDAAKLVSALSLSDADFVQLDLFRKNIDEIDPNSKSKEIMASYPFYRTDPSKGLIRVVVSGSKIQNEKIVYMDYEYTDIDYVKNSTYPVKTGEEAWSELANGGGFVTPIGPRTGEIKIRRVFLGYYDSNENQKYAMPIYVFLGDQGFTAYVSAVRNEWIEKK</sequence>
<dbReference type="EMBL" id="LCIE01000009">
    <property type="protein sequence ID" value="KKT49249.1"/>
    <property type="molecule type" value="Genomic_DNA"/>
</dbReference>
<keyword evidence="1" id="KW-0812">Transmembrane</keyword>
<comment type="caution">
    <text evidence="2">The sequence shown here is derived from an EMBL/GenBank/DDBJ whole genome shotgun (WGS) entry which is preliminary data.</text>
</comment>